<keyword evidence="3" id="KW-1185">Reference proteome</keyword>
<feature type="compositionally biased region" description="Basic and acidic residues" evidence="1">
    <location>
        <begin position="11"/>
        <end position="24"/>
    </location>
</feature>
<dbReference type="OrthoDB" id="5509086at2"/>
<dbReference type="InterPro" id="IPR029024">
    <property type="entry name" value="TerB-like"/>
</dbReference>
<evidence type="ECO:0000313" key="3">
    <source>
        <dbReference type="Proteomes" id="UP000321595"/>
    </source>
</evidence>
<feature type="compositionally biased region" description="Polar residues" evidence="1">
    <location>
        <begin position="1"/>
        <end position="10"/>
    </location>
</feature>
<evidence type="ECO:0000256" key="1">
    <source>
        <dbReference type="SAM" id="MobiDB-lite"/>
    </source>
</evidence>
<organism evidence="2 3">
    <name type="scientific">Microvenator marinus</name>
    <dbReference type="NCBI Taxonomy" id="2600177"/>
    <lineage>
        <taxon>Bacteria</taxon>
        <taxon>Deltaproteobacteria</taxon>
        <taxon>Bradymonadales</taxon>
        <taxon>Microvenatoraceae</taxon>
        <taxon>Microvenator</taxon>
    </lineage>
</organism>
<proteinExistence type="predicted"/>
<dbReference type="SUPFAM" id="SSF158682">
    <property type="entry name" value="TerB-like"/>
    <property type="match status" value="1"/>
</dbReference>
<evidence type="ECO:0008006" key="4">
    <source>
        <dbReference type="Google" id="ProtNLM"/>
    </source>
</evidence>
<gene>
    <name evidence="2" type="ORF">FRD01_06260</name>
</gene>
<dbReference type="KEGG" id="bbae:FRD01_06260"/>
<accession>A0A5B8XTY1</accession>
<feature type="region of interest" description="Disordered" evidence="1">
    <location>
        <begin position="1"/>
        <end position="24"/>
    </location>
</feature>
<protein>
    <recommendedName>
        <fullName evidence="4">Co-chaperone DjlA N-terminal domain-containing protein</fullName>
    </recommendedName>
</protein>
<dbReference type="Proteomes" id="UP000321595">
    <property type="component" value="Chromosome"/>
</dbReference>
<dbReference type="RefSeq" id="WP_146958534.1">
    <property type="nucleotide sequence ID" value="NZ_CP042467.1"/>
</dbReference>
<dbReference type="EMBL" id="CP042467">
    <property type="protein sequence ID" value="QED26849.1"/>
    <property type="molecule type" value="Genomic_DNA"/>
</dbReference>
<evidence type="ECO:0000313" key="2">
    <source>
        <dbReference type="EMBL" id="QED26849.1"/>
    </source>
</evidence>
<dbReference type="AlphaFoldDB" id="A0A5B8XTY1"/>
<name>A0A5B8XTY1_9DELT</name>
<sequence length="179" mass="19485">MSNEESNFITQKEKDKLAKERRERQLKALQEQEQKDIAATLNTSDEVAAEALALGIDAATAPVLPLIPLIEVAWADGSLTQKESEAVLEAARNKGIKNPAALEFIELLLSKKPSQLFFDRINRVITAMVQEHGGNAGSTILEQAKAVAEASGGFFGLTNSVSDEEKELLDNFAKMFGIK</sequence>
<reference evidence="2 3" key="1">
    <citation type="submission" date="2019-08" db="EMBL/GenBank/DDBJ databases">
        <authorList>
            <person name="Liang Q."/>
        </authorList>
    </citation>
    <scope>NUCLEOTIDE SEQUENCE [LARGE SCALE GENOMIC DNA]</scope>
    <source>
        <strain evidence="2 3">V1718</strain>
    </source>
</reference>